<gene>
    <name evidence="2" type="ORF">OXX778_LOCUS18243</name>
</gene>
<dbReference type="AlphaFoldDB" id="A0A814JQK1"/>
<proteinExistence type="predicted"/>
<dbReference type="EMBL" id="CAJNOC010004966">
    <property type="protein sequence ID" value="CAF1038803.1"/>
    <property type="molecule type" value="Genomic_DNA"/>
</dbReference>
<evidence type="ECO:0000256" key="1">
    <source>
        <dbReference type="SAM" id="MobiDB-lite"/>
    </source>
</evidence>
<keyword evidence="3" id="KW-1185">Reference proteome</keyword>
<dbReference type="OrthoDB" id="10653156at2759"/>
<accession>A0A814JQK1</accession>
<name>A0A814JQK1_9BILA</name>
<evidence type="ECO:0000313" key="3">
    <source>
        <dbReference type="Proteomes" id="UP000663879"/>
    </source>
</evidence>
<evidence type="ECO:0000313" key="2">
    <source>
        <dbReference type="EMBL" id="CAF1038803.1"/>
    </source>
</evidence>
<feature type="non-terminal residue" evidence="2">
    <location>
        <position position="1"/>
    </location>
</feature>
<feature type="region of interest" description="Disordered" evidence="1">
    <location>
        <begin position="20"/>
        <end position="44"/>
    </location>
</feature>
<organism evidence="2 3">
    <name type="scientific">Brachionus calyciflorus</name>
    <dbReference type="NCBI Taxonomy" id="104777"/>
    <lineage>
        <taxon>Eukaryota</taxon>
        <taxon>Metazoa</taxon>
        <taxon>Spiralia</taxon>
        <taxon>Gnathifera</taxon>
        <taxon>Rotifera</taxon>
        <taxon>Eurotatoria</taxon>
        <taxon>Monogononta</taxon>
        <taxon>Pseudotrocha</taxon>
        <taxon>Ploima</taxon>
        <taxon>Brachionidae</taxon>
        <taxon>Brachionus</taxon>
    </lineage>
</organism>
<comment type="caution">
    <text evidence="2">The sequence shown here is derived from an EMBL/GenBank/DDBJ whole genome shotgun (WGS) entry which is preliminary data.</text>
</comment>
<reference evidence="2" key="1">
    <citation type="submission" date="2021-02" db="EMBL/GenBank/DDBJ databases">
        <authorList>
            <person name="Nowell W R."/>
        </authorList>
    </citation>
    <scope>NUCLEOTIDE SEQUENCE</scope>
    <source>
        <strain evidence="2">Ploen Becks lab</strain>
    </source>
</reference>
<protein>
    <submittedName>
        <fullName evidence="2">Uncharacterized protein</fullName>
    </submittedName>
</protein>
<dbReference type="Proteomes" id="UP000663879">
    <property type="component" value="Unassembled WGS sequence"/>
</dbReference>
<sequence>RGSNFNNDDLVLMYNHVTKPGTSKKLNQTSGETCPTRRTQPNTGPTNLINVVAYYPLNRTGQHGDLNKQINENQKLTLIEVTKVHPTQIDENDPINSSDQNSKLTLRWIMCPKIKSKLIVRQKIKKDDEINTLRKGKGIDKTNEKLIVDSHGDLSVSKPEQVPVPVVTANKALEVNQVGSTKNKNSNRNKIRNFNSILYPKFVTYGPGLQIN</sequence>